<dbReference type="PANTHER" id="PTHR10996:SF178">
    <property type="entry name" value="2-HYDROXYACID DEHYDROGENASE YGL185C-RELATED"/>
    <property type="match status" value="1"/>
</dbReference>
<dbReference type="PATRIC" id="fig|1441730.3.peg.5354"/>
<proteinExistence type="inferred from homology"/>
<evidence type="ECO:0000256" key="4">
    <source>
        <dbReference type="RuleBase" id="RU003719"/>
    </source>
</evidence>
<dbReference type="InterPro" id="IPR029753">
    <property type="entry name" value="D-isomer_DH_CS"/>
</dbReference>
<name>A0A0V9UD32_9NOCA</name>
<dbReference type="Proteomes" id="UP000053060">
    <property type="component" value="Unassembled WGS sequence"/>
</dbReference>
<evidence type="ECO:0000256" key="1">
    <source>
        <dbReference type="ARBA" id="ARBA00005854"/>
    </source>
</evidence>
<dbReference type="Pfam" id="PF00389">
    <property type="entry name" value="2-Hacid_dh"/>
    <property type="match status" value="1"/>
</dbReference>
<comment type="caution">
    <text evidence="7">The sequence shown here is derived from an EMBL/GenBank/DDBJ whole genome shotgun (WGS) entry which is preliminary data.</text>
</comment>
<comment type="similarity">
    <text evidence="1 4">Belongs to the D-isomer specific 2-hydroxyacid dehydrogenase family.</text>
</comment>
<dbReference type="RefSeq" id="WP_060655125.1">
    <property type="nucleotide sequence ID" value="NZ_AZXY01000025.1"/>
</dbReference>
<dbReference type="SUPFAM" id="SSF52283">
    <property type="entry name" value="Formate/glycerate dehydrogenase catalytic domain-like"/>
    <property type="match status" value="1"/>
</dbReference>
<accession>A0A0V9UD32</accession>
<dbReference type="AlphaFoldDB" id="A0A0V9UD32"/>
<dbReference type="InterPro" id="IPR050223">
    <property type="entry name" value="D-isomer_2-hydroxyacid_DH"/>
</dbReference>
<feature type="domain" description="D-isomer specific 2-hydroxyacid dehydrogenase NAD-binding" evidence="6">
    <location>
        <begin position="110"/>
        <end position="293"/>
    </location>
</feature>
<dbReference type="InterPro" id="IPR006140">
    <property type="entry name" value="D-isomer_DH_NAD-bd"/>
</dbReference>
<evidence type="ECO:0000313" key="8">
    <source>
        <dbReference type="Proteomes" id="UP000053060"/>
    </source>
</evidence>
<dbReference type="GO" id="GO:0016618">
    <property type="term" value="F:hydroxypyruvate reductase [NAD(P)H] activity"/>
    <property type="evidence" value="ECO:0007669"/>
    <property type="project" value="TreeGrafter"/>
</dbReference>
<dbReference type="PROSITE" id="PS00671">
    <property type="entry name" value="D_2_HYDROXYACID_DH_3"/>
    <property type="match status" value="1"/>
</dbReference>
<dbReference type="EMBL" id="AZXY01000025">
    <property type="protein sequence ID" value="KSZ56032.1"/>
    <property type="molecule type" value="Genomic_DNA"/>
</dbReference>
<evidence type="ECO:0000256" key="3">
    <source>
        <dbReference type="ARBA" id="ARBA00023027"/>
    </source>
</evidence>
<keyword evidence="2 4" id="KW-0560">Oxidoreductase</keyword>
<keyword evidence="3" id="KW-0520">NAD</keyword>
<dbReference type="GO" id="GO:0030267">
    <property type="term" value="F:glyoxylate reductase (NADPH) activity"/>
    <property type="evidence" value="ECO:0007669"/>
    <property type="project" value="TreeGrafter"/>
</dbReference>
<reference evidence="8" key="1">
    <citation type="submission" date="2015-01" db="EMBL/GenBank/DDBJ databases">
        <title>Draft genome sequence of Rhodococcus pyridinivorans strain KG-16, a hydrocarbon-degrading bacterium.</title>
        <authorList>
            <person name="Aggarwal R.K."/>
            <person name="Dawar C."/>
        </authorList>
    </citation>
    <scope>NUCLEOTIDE SEQUENCE [LARGE SCALE GENOMIC DNA]</scope>
    <source>
        <strain evidence="8">KG-16</strain>
    </source>
</reference>
<dbReference type="InterPro" id="IPR006139">
    <property type="entry name" value="D-isomer_2_OHA_DH_cat_dom"/>
</dbReference>
<dbReference type="Pfam" id="PF02826">
    <property type="entry name" value="2-Hacid_dh_C"/>
    <property type="match status" value="1"/>
</dbReference>
<dbReference type="GO" id="GO:0005829">
    <property type="term" value="C:cytosol"/>
    <property type="evidence" value="ECO:0007669"/>
    <property type="project" value="TreeGrafter"/>
</dbReference>
<dbReference type="GO" id="GO:0051287">
    <property type="term" value="F:NAD binding"/>
    <property type="evidence" value="ECO:0007669"/>
    <property type="project" value="InterPro"/>
</dbReference>
<evidence type="ECO:0000259" key="6">
    <source>
        <dbReference type="Pfam" id="PF02826"/>
    </source>
</evidence>
<feature type="domain" description="D-isomer specific 2-hydroxyacid dehydrogenase catalytic" evidence="5">
    <location>
        <begin position="7"/>
        <end position="325"/>
    </location>
</feature>
<evidence type="ECO:0000259" key="5">
    <source>
        <dbReference type="Pfam" id="PF00389"/>
    </source>
</evidence>
<sequence>MTPTDFLVTTPLPDPGMSMLHDAGSVVVPRAPLNETDLAAACASGDYRIVVAQLGDTFDHRVLSEARIAGISNYAVGVNNIDIAAATEQGIIVGNTPGVLTDATADIAMLLILAVARRCVEADQYLRAGHFTGWEPELLLGHDVSGRRLGLAGFGRIARATARRALAFGMEVAFCPRPPCDRPVDDLELGEFAGKVEHVSWPELVETTDYLSLHVPLTADTRHLIDADVLARMKSTAILINTARGPVVDENALVHALRDGVIAGAGLDVYEREPALATGLSDLANTVLLPHVGSATVSVRAEMARLCAANAVAMSRRQIPPHPVNPEAWTR</sequence>
<protein>
    <submittedName>
        <fullName evidence="7">Glyoxylate reductase</fullName>
    </submittedName>
</protein>
<evidence type="ECO:0000313" key="7">
    <source>
        <dbReference type="EMBL" id="KSZ56032.1"/>
    </source>
</evidence>
<dbReference type="InterPro" id="IPR036291">
    <property type="entry name" value="NAD(P)-bd_dom_sf"/>
</dbReference>
<dbReference type="Gene3D" id="3.40.50.720">
    <property type="entry name" value="NAD(P)-binding Rossmann-like Domain"/>
    <property type="match status" value="2"/>
</dbReference>
<evidence type="ECO:0000256" key="2">
    <source>
        <dbReference type="ARBA" id="ARBA00023002"/>
    </source>
</evidence>
<dbReference type="SUPFAM" id="SSF51735">
    <property type="entry name" value="NAD(P)-binding Rossmann-fold domains"/>
    <property type="match status" value="1"/>
</dbReference>
<gene>
    <name evidence="7" type="ORF">Z045_25410</name>
</gene>
<reference evidence="7 8" key="2">
    <citation type="journal article" date="2016" name="Genome Announc.">
        <title>Draft Genome Sequence of a Versatile Hydrocarbon-Degrading Bacterium, Rhodococcus pyridinivorans Strain KG-16, Collected from Oil Fields in India.</title>
        <authorList>
            <person name="Aggarwal R.K."/>
            <person name="Dawar C."/>
            <person name="Phanindranath R."/>
            <person name="Mutnuri L."/>
            <person name="Dayal A.M."/>
        </authorList>
    </citation>
    <scope>NUCLEOTIDE SEQUENCE [LARGE SCALE GENOMIC DNA]</scope>
    <source>
        <strain evidence="7 8">KG-16</strain>
    </source>
</reference>
<organism evidence="7 8">
    <name type="scientific">Rhodococcus pyridinivorans KG-16</name>
    <dbReference type="NCBI Taxonomy" id="1441730"/>
    <lineage>
        <taxon>Bacteria</taxon>
        <taxon>Bacillati</taxon>
        <taxon>Actinomycetota</taxon>
        <taxon>Actinomycetes</taxon>
        <taxon>Mycobacteriales</taxon>
        <taxon>Nocardiaceae</taxon>
        <taxon>Rhodococcus</taxon>
    </lineage>
</organism>
<dbReference type="PANTHER" id="PTHR10996">
    <property type="entry name" value="2-HYDROXYACID DEHYDROGENASE-RELATED"/>
    <property type="match status" value="1"/>
</dbReference>
<dbReference type="CDD" id="cd05301">
    <property type="entry name" value="GDH"/>
    <property type="match status" value="1"/>
</dbReference>
<dbReference type="FunFam" id="3.40.50.720:FF:000203">
    <property type="entry name" value="D-3-phosphoglycerate dehydrogenase (SerA)"/>
    <property type="match status" value="1"/>
</dbReference>